<proteinExistence type="inferred from homology"/>
<evidence type="ECO:0000313" key="6">
    <source>
        <dbReference type="EMBL" id="REF29539.1"/>
    </source>
</evidence>
<reference evidence="6 7" key="1">
    <citation type="submission" date="2018-08" db="EMBL/GenBank/DDBJ databases">
        <title>Sequencing the genomes of 1000 actinobacteria strains.</title>
        <authorList>
            <person name="Klenk H.-P."/>
        </authorList>
    </citation>
    <scope>NUCLEOTIDE SEQUENCE [LARGE SCALE GENOMIC DNA]</scope>
    <source>
        <strain evidence="6 7">DSM 22967</strain>
    </source>
</reference>
<dbReference type="GO" id="GO:0000166">
    <property type="term" value="F:nucleotide binding"/>
    <property type="evidence" value="ECO:0007669"/>
    <property type="project" value="InterPro"/>
</dbReference>
<evidence type="ECO:0000256" key="3">
    <source>
        <dbReference type="ARBA" id="ARBA00023027"/>
    </source>
</evidence>
<feature type="domain" description="GFO/IDH/MocA-like oxidoreductase" evidence="5">
    <location>
        <begin position="126"/>
        <end position="246"/>
    </location>
</feature>
<dbReference type="SUPFAM" id="SSF55347">
    <property type="entry name" value="Glyceraldehyde-3-phosphate dehydrogenase-like, C-terminal domain"/>
    <property type="match status" value="1"/>
</dbReference>
<evidence type="ECO:0000256" key="2">
    <source>
        <dbReference type="ARBA" id="ARBA00023002"/>
    </source>
</evidence>
<name>A0A3D9UJP8_9MICO</name>
<dbReference type="InterPro" id="IPR000683">
    <property type="entry name" value="Gfo/Idh/MocA-like_OxRdtase_N"/>
</dbReference>
<gene>
    <name evidence="6" type="ORF">DFJ65_0490</name>
</gene>
<evidence type="ECO:0000259" key="5">
    <source>
        <dbReference type="Pfam" id="PF22725"/>
    </source>
</evidence>
<dbReference type="AlphaFoldDB" id="A0A3D9UJP8"/>
<evidence type="ECO:0000256" key="1">
    <source>
        <dbReference type="ARBA" id="ARBA00010928"/>
    </source>
</evidence>
<dbReference type="Gene3D" id="3.40.50.720">
    <property type="entry name" value="NAD(P)-binding Rossmann-like Domain"/>
    <property type="match status" value="1"/>
</dbReference>
<dbReference type="InterPro" id="IPR055170">
    <property type="entry name" value="GFO_IDH_MocA-like_dom"/>
</dbReference>
<evidence type="ECO:0000259" key="4">
    <source>
        <dbReference type="Pfam" id="PF01408"/>
    </source>
</evidence>
<dbReference type="EMBL" id="QTUA01000001">
    <property type="protein sequence ID" value="REF29539.1"/>
    <property type="molecule type" value="Genomic_DNA"/>
</dbReference>
<dbReference type="RefSeq" id="WP_115921646.1">
    <property type="nucleotide sequence ID" value="NZ_QTUA01000001.1"/>
</dbReference>
<keyword evidence="2" id="KW-0560">Oxidoreductase</keyword>
<organism evidence="6 7">
    <name type="scientific">Calidifontibacter indicus</name>
    <dbReference type="NCBI Taxonomy" id="419650"/>
    <lineage>
        <taxon>Bacteria</taxon>
        <taxon>Bacillati</taxon>
        <taxon>Actinomycetota</taxon>
        <taxon>Actinomycetes</taxon>
        <taxon>Micrococcales</taxon>
        <taxon>Dermacoccaceae</taxon>
        <taxon>Calidifontibacter</taxon>
    </lineage>
</organism>
<keyword evidence="3" id="KW-0520">NAD</keyword>
<dbReference type="Pfam" id="PF22725">
    <property type="entry name" value="GFO_IDH_MocA_C3"/>
    <property type="match status" value="1"/>
</dbReference>
<comment type="caution">
    <text evidence="6">The sequence shown here is derived from an EMBL/GenBank/DDBJ whole genome shotgun (WGS) entry which is preliminary data.</text>
</comment>
<feature type="domain" description="Gfo/Idh/MocA-like oxidoreductase N-terminal" evidence="4">
    <location>
        <begin position="1"/>
        <end position="118"/>
    </location>
</feature>
<dbReference type="InterPro" id="IPR036291">
    <property type="entry name" value="NAD(P)-bd_dom_sf"/>
</dbReference>
<dbReference type="SUPFAM" id="SSF51735">
    <property type="entry name" value="NAD(P)-binding Rossmann-fold domains"/>
    <property type="match status" value="1"/>
</dbReference>
<dbReference type="Proteomes" id="UP000256253">
    <property type="component" value="Unassembled WGS sequence"/>
</dbReference>
<dbReference type="Gene3D" id="3.30.360.10">
    <property type="entry name" value="Dihydrodipicolinate Reductase, domain 2"/>
    <property type="match status" value="1"/>
</dbReference>
<dbReference type="PANTHER" id="PTHR42840:SF3">
    <property type="entry name" value="BINDING ROSSMANN FOLD OXIDOREDUCTASE, PUTATIVE (AFU_ORTHOLOGUE AFUA_2G10240)-RELATED"/>
    <property type="match status" value="1"/>
</dbReference>
<dbReference type="OrthoDB" id="256869at2"/>
<dbReference type="GO" id="GO:0016491">
    <property type="term" value="F:oxidoreductase activity"/>
    <property type="evidence" value="ECO:0007669"/>
    <property type="project" value="UniProtKB-KW"/>
</dbReference>
<evidence type="ECO:0000313" key="7">
    <source>
        <dbReference type="Proteomes" id="UP000256253"/>
    </source>
</evidence>
<comment type="similarity">
    <text evidence="1">Belongs to the Gfo/Idh/MocA family.</text>
</comment>
<keyword evidence="7" id="KW-1185">Reference proteome</keyword>
<dbReference type="PANTHER" id="PTHR42840">
    <property type="entry name" value="NAD(P)-BINDING ROSSMANN-FOLD SUPERFAMILY PROTEIN-RELATED"/>
    <property type="match status" value="1"/>
</dbReference>
<sequence>MRIGLTGVGRIGAFHAATLDSLDAVDELVLYDFDAARAGKVAAELGARAVGSEEELLTAGIDGLVIATPTPGHAPMLRKAIAAGVATFCEKPVAATLGETIELTRLAESTDTPVHVGFQRRFDHGYQRVQRAVADGELGFIHTIRSHTLDQNPPHASYIPTSGGIFRDCNIHDFDVVRFVSGHEVTSVYATGGNQGADFFKEAGDYDTGGAMLTLDSGTVVQISSTRYNGQGHDVRTEVFGSLGSMCVGLDDTLAMVSAEEGVDWPRGPVHTSFMERFLPAYRTELNAFFEVVAGERPSPCTVRDALEAFRIAEACELSKAGRRVVSMDEVATA</sequence>
<accession>A0A3D9UJP8</accession>
<protein>
    <submittedName>
        <fullName evidence="6">Myo-inositol 2-dehydrogenase/D-chiro-inositol 1-dehydrogenase</fullName>
    </submittedName>
</protein>
<dbReference type="Pfam" id="PF01408">
    <property type="entry name" value="GFO_IDH_MocA"/>
    <property type="match status" value="1"/>
</dbReference>